<evidence type="ECO:0000256" key="4">
    <source>
        <dbReference type="ARBA" id="ARBA00022989"/>
    </source>
</evidence>
<comment type="subcellular location">
    <subcellularLocation>
        <location evidence="1">Membrane</location>
        <topology evidence="1">Multi-pass membrane protein</topology>
    </subcellularLocation>
</comment>
<dbReference type="GO" id="GO:0022857">
    <property type="term" value="F:transmembrane transporter activity"/>
    <property type="evidence" value="ECO:0007669"/>
    <property type="project" value="InterPro"/>
</dbReference>
<dbReference type="InterPro" id="IPR036259">
    <property type="entry name" value="MFS_trans_sf"/>
</dbReference>
<evidence type="ECO:0000259" key="8">
    <source>
        <dbReference type="PROSITE" id="PS50850"/>
    </source>
</evidence>
<comment type="caution">
    <text evidence="9">The sequence shown here is derived from an EMBL/GenBank/DDBJ whole genome shotgun (WGS) entry which is preliminary data.</text>
</comment>
<feature type="transmembrane region" description="Helical" evidence="7">
    <location>
        <begin position="104"/>
        <end position="121"/>
    </location>
</feature>
<feature type="transmembrane region" description="Helical" evidence="7">
    <location>
        <begin position="346"/>
        <end position="363"/>
    </location>
</feature>
<feature type="region of interest" description="Disordered" evidence="6">
    <location>
        <begin position="236"/>
        <end position="261"/>
    </location>
</feature>
<protein>
    <submittedName>
        <fullName evidence="9">MFS general substrate transporter</fullName>
    </submittedName>
</protein>
<accession>A0AAD4QL49</accession>
<feature type="transmembrane region" description="Helical" evidence="7">
    <location>
        <begin position="70"/>
        <end position="92"/>
    </location>
</feature>
<reference evidence="9" key="1">
    <citation type="journal article" date="2022" name="New Phytol.">
        <title>Evolutionary transition to the ectomycorrhizal habit in the genomes of a hyperdiverse lineage of mushroom-forming fungi.</title>
        <authorList>
            <person name="Looney B."/>
            <person name="Miyauchi S."/>
            <person name="Morin E."/>
            <person name="Drula E."/>
            <person name="Courty P.E."/>
            <person name="Kohler A."/>
            <person name="Kuo A."/>
            <person name="LaButti K."/>
            <person name="Pangilinan J."/>
            <person name="Lipzen A."/>
            <person name="Riley R."/>
            <person name="Andreopoulos W."/>
            <person name="He G."/>
            <person name="Johnson J."/>
            <person name="Nolan M."/>
            <person name="Tritt A."/>
            <person name="Barry K.W."/>
            <person name="Grigoriev I.V."/>
            <person name="Nagy L.G."/>
            <person name="Hibbett D."/>
            <person name="Henrissat B."/>
            <person name="Matheny P.B."/>
            <person name="Labbe J."/>
            <person name="Martin F.M."/>
        </authorList>
    </citation>
    <scope>NUCLEOTIDE SEQUENCE</scope>
    <source>
        <strain evidence="9">BPL690</strain>
    </source>
</reference>
<feature type="transmembrane region" description="Helical" evidence="7">
    <location>
        <begin position="268"/>
        <end position="295"/>
    </location>
</feature>
<evidence type="ECO:0000256" key="2">
    <source>
        <dbReference type="ARBA" id="ARBA00022448"/>
    </source>
</evidence>
<dbReference type="PRINTS" id="PR01035">
    <property type="entry name" value="TCRTETA"/>
</dbReference>
<evidence type="ECO:0000256" key="5">
    <source>
        <dbReference type="ARBA" id="ARBA00023136"/>
    </source>
</evidence>
<feature type="region of interest" description="Disordered" evidence="6">
    <location>
        <begin position="1"/>
        <end position="23"/>
    </location>
</feature>
<dbReference type="AlphaFoldDB" id="A0AAD4QL49"/>
<feature type="transmembrane region" description="Helical" evidence="7">
    <location>
        <begin position="166"/>
        <end position="184"/>
    </location>
</feature>
<dbReference type="PROSITE" id="PS50850">
    <property type="entry name" value="MFS"/>
    <property type="match status" value="1"/>
</dbReference>
<keyword evidence="5 7" id="KW-0472">Membrane</keyword>
<dbReference type="CDD" id="cd17330">
    <property type="entry name" value="MFS_SLC46_TetA_like"/>
    <property type="match status" value="1"/>
</dbReference>
<proteinExistence type="predicted"/>
<organism evidence="9 10">
    <name type="scientific">Multifurca ochricompacta</name>
    <dbReference type="NCBI Taxonomy" id="376703"/>
    <lineage>
        <taxon>Eukaryota</taxon>
        <taxon>Fungi</taxon>
        <taxon>Dikarya</taxon>
        <taxon>Basidiomycota</taxon>
        <taxon>Agaricomycotina</taxon>
        <taxon>Agaricomycetes</taxon>
        <taxon>Russulales</taxon>
        <taxon>Russulaceae</taxon>
        <taxon>Multifurca</taxon>
    </lineage>
</organism>
<gene>
    <name evidence="9" type="ORF">B0F90DRAFT_1632466</name>
</gene>
<keyword evidence="4 7" id="KW-1133">Transmembrane helix</keyword>
<feature type="transmembrane region" description="Helical" evidence="7">
    <location>
        <begin position="456"/>
        <end position="476"/>
    </location>
</feature>
<dbReference type="InterPro" id="IPR011701">
    <property type="entry name" value="MFS"/>
</dbReference>
<evidence type="ECO:0000256" key="3">
    <source>
        <dbReference type="ARBA" id="ARBA00022692"/>
    </source>
</evidence>
<dbReference type="GO" id="GO:0016020">
    <property type="term" value="C:membrane"/>
    <property type="evidence" value="ECO:0007669"/>
    <property type="project" value="UniProtKB-SubCell"/>
</dbReference>
<dbReference type="PANTHER" id="PTHR23504">
    <property type="entry name" value="MAJOR FACILITATOR SUPERFAMILY DOMAIN-CONTAINING PROTEIN 10"/>
    <property type="match status" value="1"/>
</dbReference>
<keyword evidence="2" id="KW-0813">Transport</keyword>
<dbReference type="SUPFAM" id="SSF103473">
    <property type="entry name" value="MFS general substrate transporter"/>
    <property type="match status" value="1"/>
</dbReference>
<dbReference type="Pfam" id="PF07690">
    <property type="entry name" value="MFS_1"/>
    <property type="match status" value="1"/>
</dbReference>
<evidence type="ECO:0000256" key="7">
    <source>
        <dbReference type="SAM" id="Phobius"/>
    </source>
</evidence>
<sequence>MSTPQTIPDEEAPLLQSNNASRKPTPLPKMQLFLLLLLRLAEPITSHSISPYINQLVSELSIIGGDKRKVGYYTGMLVSLHYAAEAITVLQWSRLSDHIGRKPVLLVGLLGTVVSTIMFGLSRSLWALVLSRCLNGLLNGNLGVIKSMIAELTDETNVARGFSLMPMSRAFGYIIGPFIGGVLSRPQDRWPDHFSHPFWAKYPYFLPCLVASVYAFISFLISAMYLEETLDCNPSAKYQSSKDHLKTPRERTSETSPKETGKPLPLRALLTIPVIVSVSNYAMLALLDMAAMALIPLVWATPVDLGGLNLSPKTIGLWLSGYGCLNGVLQFIFFPRVVGRLGPGRVVLISIASFVIIYTMFPFENMAARYATHGDGGGNLTVWLLVVLQLSFICVTDMGFNSIFMFLAAAAPNKRSLGATNGLAQTVVAVQRTVGPAVAASLFAFSLANNVMGGNFVYVVLVGFVCVGLCVARQLPRYTWNHVDRK</sequence>
<evidence type="ECO:0000256" key="1">
    <source>
        <dbReference type="ARBA" id="ARBA00004141"/>
    </source>
</evidence>
<evidence type="ECO:0000256" key="6">
    <source>
        <dbReference type="SAM" id="MobiDB-lite"/>
    </source>
</evidence>
<dbReference type="PANTHER" id="PTHR23504:SF15">
    <property type="entry name" value="MAJOR FACILITATOR SUPERFAMILY (MFS) PROFILE DOMAIN-CONTAINING PROTEIN"/>
    <property type="match status" value="1"/>
</dbReference>
<dbReference type="Gene3D" id="1.20.1250.20">
    <property type="entry name" value="MFS general substrate transporter like domains"/>
    <property type="match status" value="1"/>
</dbReference>
<feature type="transmembrane region" description="Helical" evidence="7">
    <location>
        <begin position="204"/>
        <end position="226"/>
    </location>
</feature>
<name>A0AAD4QL49_9AGAM</name>
<keyword evidence="10" id="KW-1185">Reference proteome</keyword>
<keyword evidence="3 7" id="KW-0812">Transmembrane</keyword>
<dbReference type="InterPro" id="IPR020846">
    <property type="entry name" value="MFS_dom"/>
</dbReference>
<feature type="compositionally biased region" description="Basic and acidic residues" evidence="6">
    <location>
        <begin position="240"/>
        <end position="261"/>
    </location>
</feature>
<feature type="domain" description="Major facilitator superfamily (MFS) profile" evidence="8">
    <location>
        <begin position="31"/>
        <end position="480"/>
    </location>
</feature>
<dbReference type="Proteomes" id="UP001203297">
    <property type="component" value="Unassembled WGS sequence"/>
</dbReference>
<feature type="transmembrane region" description="Helical" evidence="7">
    <location>
        <begin position="383"/>
        <end position="411"/>
    </location>
</feature>
<evidence type="ECO:0000313" key="9">
    <source>
        <dbReference type="EMBL" id="KAI0298436.1"/>
    </source>
</evidence>
<dbReference type="InterPro" id="IPR001958">
    <property type="entry name" value="Tet-R_TetA/multi-R_MdtG-like"/>
</dbReference>
<feature type="transmembrane region" description="Helical" evidence="7">
    <location>
        <begin position="315"/>
        <end position="334"/>
    </location>
</feature>
<evidence type="ECO:0000313" key="10">
    <source>
        <dbReference type="Proteomes" id="UP001203297"/>
    </source>
</evidence>
<dbReference type="EMBL" id="WTXG01000028">
    <property type="protein sequence ID" value="KAI0298436.1"/>
    <property type="molecule type" value="Genomic_DNA"/>
</dbReference>